<feature type="repeat" description="PPR" evidence="5">
    <location>
        <begin position="1062"/>
        <end position="1097"/>
    </location>
</feature>
<dbReference type="PANTHER" id="PTHR47447">
    <property type="entry name" value="OS03G0856100 PROTEIN"/>
    <property type="match status" value="1"/>
</dbReference>
<dbReference type="NCBIfam" id="TIGR00756">
    <property type="entry name" value="PPR"/>
    <property type="match status" value="2"/>
</dbReference>
<protein>
    <recommendedName>
        <fullName evidence="7">PROP1-like PPR domain-containing protein</fullName>
    </recommendedName>
</protein>
<dbReference type="Pfam" id="PF17177">
    <property type="entry name" value="PPR_long"/>
    <property type="match status" value="1"/>
</dbReference>
<accession>A0ABY8ESJ5</accession>
<evidence type="ECO:0000256" key="6">
    <source>
        <dbReference type="SAM" id="MobiDB-lite"/>
    </source>
</evidence>
<dbReference type="PANTHER" id="PTHR47447:SF17">
    <property type="entry name" value="OS12G0638900 PROTEIN"/>
    <property type="match status" value="1"/>
</dbReference>
<comment type="function">
    <text evidence="3">Regulates mitochondrial small subunit maturation by controlling 15S rRNA 5'-end processing. Localizes to the 5' precursor of the 15S rRNA in a position that is subsequently occupied by mS47 in the mature yeast mtSSU. Uses structure and sequence-specific RNA recognition, binding to a single-stranded region of the precursor and specifically recognizing bases -6 to -1. The exchange of Ccm1 for mS47 is coupled to the irreversible removal of precursor rRNA that is accompanied by conformational changes of the mitoribosomal proteins uS5m and mS26. These conformational changes signal completion of 5'-end rRNA processing through protection of the mature 5'-end of the 15S rRNA and stabilization of mS47. The removal of the 5' precursor together with the dissociation of Ccm1 may be catalyzed by the 5'-3' exoribonuclease Pet127. Involved in the specific removal of group I introns in mitochondrial encoded transcripts.</text>
</comment>
<feature type="region of interest" description="Disordered" evidence="6">
    <location>
        <begin position="778"/>
        <end position="799"/>
    </location>
</feature>
<feature type="region of interest" description="Disordered" evidence="6">
    <location>
        <begin position="14"/>
        <end position="98"/>
    </location>
</feature>
<evidence type="ECO:0000256" key="4">
    <source>
        <dbReference type="ARBA" id="ARBA00044511"/>
    </source>
</evidence>
<dbReference type="InterPro" id="IPR033443">
    <property type="entry name" value="PROP1-like_PPR_dom"/>
</dbReference>
<feature type="repeat" description="PPR" evidence="5">
    <location>
        <begin position="1026"/>
        <end position="1056"/>
    </location>
</feature>
<proteinExistence type="inferred from homology"/>
<comment type="subunit">
    <text evidence="4">Binds to mitochondrial small subunit 15S rRNA.</text>
</comment>
<dbReference type="EMBL" id="CP046236">
    <property type="protein sequence ID" value="WFD48533.1"/>
    <property type="molecule type" value="Genomic_DNA"/>
</dbReference>
<dbReference type="InterPro" id="IPR002885">
    <property type="entry name" value="PPR_rpt"/>
</dbReference>
<evidence type="ECO:0000313" key="8">
    <source>
        <dbReference type="EMBL" id="WFD48533.1"/>
    </source>
</evidence>
<dbReference type="Gene3D" id="1.25.40.10">
    <property type="entry name" value="Tetratricopeptide repeat domain"/>
    <property type="match status" value="4"/>
</dbReference>
<evidence type="ECO:0000256" key="2">
    <source>
        <dbReference type="ARBA" id="ARBA00022737"/>
    </source>
</evidence>
<dbReference type="Proteomes" id="UP000818624">
    <property type="component" value="Chromosome 3"/>
</dbReference>
<feature type="compositionally biased region" description="Pro residues" evidence="6">
    <location>
        <begin position="22"/>
        <end position="38"/>
    </location>
</feature>
<organism evidence="8 9">
    <name type="scientific">Malassezia furfur</name>
    <name type="common">Pityriasis versicolor infection agent</name>
    <name type="synonym">Pityrosporum furfur</name>
    <dbReference type="NCBI Taxonomy" id="55194"/>
    <lineage>
        <taxon>Eukaryota</taxon>
        <taxon>Fungi</taxon>
        <taxon>Dikarya</taxon>
        <taxon>Basidiomycota</taxon>
        <taxon>Ustilaginomycotina</taxon>
        <taxon>Malasseziomycetes</taxon>
        <taxon>Malasseziales</taxon>
        <taxon>Malasseziaceae</taxon>
        <taxon>Malassezia</taxon>
    </lineage>
</organism>
<dbReference type="InterPro" id="IPR011990">
    <property type="entry name" value="TPR-like_helical_dom_sf"/>
</dbReference>
<evidence type="ECO:0000256" key="1">
    <source>
        <dbReference type="ARBA" id="ARBA00006192"/>
    </source>
</evidence>
<comment type="similarity">
    <text evidence="1">Belongs to the CCM1 family.</text>
</comment>
<reference evidence="8 9" key="1">
    <citation type="journal article" date="2020" name="Elife">
        <title>Loss of centromere function drives karyotype evolution in closely related Malassezia species.</title>
        <authorList>
            <person name="Sankaranarayanan S.R."/>
            <person name="Ianiri G."/>
            <person name="Coelho M.A."/>
            <person name="Reza M.H."/>
            <person name="Thimmappa B.C."/>
            <person name="Ganguly P."/>
            <person name="Vadnala R.N."/>
            <person name="Sun S."/>
            <person name="Siddharthan R."/>
            <person name="Tellgren-Roth C."/>
            <person name="Dawson T.L."/>
            <person name="Heitman J."/>
            <person name="Sanyal K."/>
        </authorList>
    </citation>
    <scope>NUCLEOTIDE SEQUENCE [LARGE SCALE GENOMIC DNA]</scope>
    <source>
        <strain evidence="8">CBS14141</strain>
    </source>
</reference>
<name>A0ABY8ESJ5_MALFU</name>
<keyword evidence="2" id="KW-0677">Repeat</keyword>
<evidence type="ECO:0000259" key="7">
    <source>
        <dbReference type="Pfam" id="PF17177"/>
    </source>
</evidence>
<feature type="domain" description="PROP1-like PPR" evidence="7">
    <location>
        <begin position="969"/>
        <end position="1108"/>
    </location>
</feature>
<gene>
    <name evidence="8" type="ORF">GLX27_003203</name>
</gene>
<feature type="repeat" description="PPR" evidence="5">
    <location>
        <begin position="991"/>
        <end position="1025"/>
    </location>
</feature>
<feature type="compositionally biased region" description="Low complexity" evidence="6">
    <location>
        <begin position="39"/>
        <end position="64"/>
    </location>
</feature>
<evidence type="ECO:0000256" key="3">
    <source>
        <dbReference type="ARBA" id="ARBA00044493"/>
    </source>
</evidence>
<dbReference type="Pfam" id="PF01535">
    <property type="entry name" value="PPR"/>
    <property type="match status" value="1"/>
</dbReference>
<evidence type="ECO:0000313" key="9">
    <source>
        <dbReference type="Proteomes" id="UP000818624"/>
    </source>
</evidence>
<keyword evidence="9" id="KW-1185">Reference proteome</keyword>
<sequence>MPLFSKLAGHLGKWAGDEALPSPQPRPSVPPATSPSPSPSARSPRGASSPMGASSDAASSVASGRGRRTSPPQSRATPPSGAGVSATTQSRSREATARLHTALAQQKARVHRVHPHRERSSSLSLLDAAELDLDDKAVQTRRPVRRNSIIGAQPDSRMQAAPKMLMPLPRCGKQEMSTRESELLGALTTQCAAHDTAAIDAAVDAYLAEPGDVRSIAGFNALLQALRGARVPAATLLRVYHDMETHGPAPNQCTYTLLVDALCARVLDAPHGERAKESYTCVREVLALAQAAHRMHFLLPTIGAYNRLLACCAQSGRTWEAVQVLSMLEENVLVTKDADSYRLLIEAFANSTEPAYDGELPAERNVRCLKACKQVFATFEHVSGTMATIQPGNEAFSAARCERVWDAMLDAHFTLGDAAGAVALLERMMAQRPAADGALPIDERVASTMVLGFVRAGDVRGAVQWLHQLQASALAQPSGHALEGVLSATMQQPPVDAAQLLRPVAEALAVRDPLPHAAAAMCVQHLANVLEKRKVWKQLPPAEIDACLAALRALTARVFATYTDEGKPLRTKHQALPVAAVLRLVAQLTFAGRAEDAAAFFALAVPVLRHADPTSSVSVSLLCDACHLPMAIADAAAQHPNGLSEACVRFLAMATLVAPAMRNMRGALLDAYRASVARLYEAASRDLDGDLSALRLDDAAWQSIVDAFCAEEQAAPSDDAPSTDAGLGKLLVELARLPPDPQAPAHRPALDLPPLQRLLEAKYGAAGTALLQPWLAPDTPVAAPRTPSPARAAADADADADADAHGAAAAAAAAKSAALHAYTEGVACATLPPVRSLDSGLNNALQSLARAHGQLQADELYARLKASVGRGVYASPGALAVLLNAFGRLSHVSRIDELYTMGMHVVASRPHDREWRVSHWVQLEDGMVTALSHAGLGERANAHRERLIAAGHVPSASAYAALIATIQERTDDAVVAEELFSESQRLGVRPTTYLYNTVISKLSRARKAEQALRLFDAMRGANLRPSSVTYGAAINACVRTGDEARATQLFAEMEAQPSFQPRVPPYNTMIQYYVHSCMDREKALQYYEKMQQAGVRPSAHTYKLLLDVWGSTAPVQPDRQQAVFARLVADRLVGVQGTHWASLLHTQGTVLHDLDRALEIFESIAEHAPGPRNGVSTVPDAVVYESLFSVFVAHGRTDLMPAYLARMTHQGILPTAYIANLLIKGYAQDGPLGLVEARRVFEAMIDPPAGIAAAGNHLPRHHGAGALGMHRERVAHGSRMHSVDRTNVLGALVNREPSTYEAMIRAELAFGNQDRALALFERMKARAFPAALVNRARAMFDHVGPRAAH</sequence>
<dbReference type="PROSITE" id="PS51375">
    <property type="entry name" value="PPR"/>
    <property type="match status" value="4"/>
</dbReference>
<evidence type="ECO:0000256" key="5">
    <source>
        <dbReference type="PROSITE-ProRule" id="PRU00708"/>
    </source>
</evidence>
<feature type="repeat" description="PPR" evidence="5">
    <location>
        <begin position="1296"/>
        <end position="1330"/>
    </location>
</feature>